<dbReference type="Pfam" id="PF01738">
    <property type="entry name" value="DLH"/>
    <property type="match status" value="2"/>
</dbReference>
<sequence>MSGPQCCENPPVLSSSCGAGSVAEIGGLKAYFTGPPDSKLVILLVSDILGYEAPNLRKLADKVAAAGFYVVVPDFFHGDPFVPETKTLPVWIKSHGPDKGFEDVKPIIAALRSKGINSIGAAGFCWGAKVVVELAKAGDIQAAVLLHPSFTTVDDIKDQEFREDISWVAHGWAVRYKVDDEEAVKRAEEAQQNMMDWHASAAHITEWQLLPAAADKDGEMLAVSVTLSFTLLDCEKEMSGPQCCENPPTLSSSSGAGCVTEIGGLKAYVSGPSDSKLAILLISDVYGYEAPNLRNLADKVAGAGFYVVVPDFFYGDPFLPETNIPVWIKAHGTDKGFEDAKPIIAELRSKGINAIGAAGFCWGAKVAVELSKAGHIQAAVLLHPSFVTVDDIKGTPRGTETRTKPYVQPTSSTIWASLDISSPLTEVKAPIAILGAEIDQYSPPKLLKQFEEVLSTKPEVNGYVKIFPGVDHGWSVRYKVEDEEAVKQANEAHQNMMDWFTQKKRTTCLIQWCENPPTLSSSCGGGSVVEVGSLKANVAGPSDSKHSILLVADIFGDYPLNHSSNPHDSCFYFILHIT</sequence>
<dbReference type="Gene3D" id="3.40.50.1820">
    <property type="entry name" value="alpha/beta hydrolase"/>
    <property type="match status" value="2"/>
</dbReference>
<dbReference type="AlphaFoldDB" id="A0A438KHI8"/>
<gene>
    <name evidence="2" type="primary">E134_2</name>
    <name evidence="2" type="ORF">CK203_002692</name>
</gene>
<dbReference type="PANTHER" id="PTHR17630">
    <property type="entry name" value="DIENELACTONE HYDROLASE"/>
    <property type="match status" value="1"/>
</dbReference>
<dbReference type="PANTHER" id="PTHR17630:SF44">
    <property type="entry name" value="PROTEIN AIM2"/>
    <property type="match status" value="1"/>
</dbReference>
<protein>
    <submittedName>
        <fullName evidence="2">Endo-1,31,4-beta-D-glucanase</fullName>
    </submittedName>
</protein>
<dbReference type="InterPro" id="IPR029058">
    <property type="entry name" value="AB_hydrolase_fold"/>
</dbReference>
<dbReference type="SUPFAM" id="SSF53474">
    <property type="entry name" value="alpha/beta-Hydrolases"/>
    <property type="match status" value="2"/>
</dbReference>
<name>A0A438KHI8_VITVI</name>
<dbReference type="Proteomes" id="UP000288805">
    <property type="component" value="Unassembled WGS sequence"/>
</dbReference>
<evidence type="ECO:0000259" key="1">
    <source>
        <dbReference type="Pfam" id="PF01738"/>
    </source>
</evidence>
<accession>A0A438KHI8</accession>
<dbReference type="InterPro" id="IPR002925">
    <property type="entry name" value="Dienelactn_hydro"/>
</dbReference>
<dbReference type="EMBL" id="QGNW01000006">
    <property type="protein sequence ID" value="RVX20685.1"/>
    <property type="molecule type" value="Genomic_DNA"/>
</dbReference>
<reference evidence="2 3" key="1">
    <citation type="journal article" date="2018" name="PLoS Genet.">
        <title>Population sequencing reveals clonal diversity and ancestral inbreeding in the grapevine cultivar Chardonnay.</title>
        <authorList>
            <person name="Roach M.J."/>
            <person name="Johnson D.L."/>
            <person name="Bohlmann J."/>
            <person name="van Vuuren H.J."/>
            <person name="Jones S.J."/>
            <person name="Pretorius I.S."/>
            <person name="Schmidt S.A."/>
            <person name="Borneman A.R."/>
        </authorList>
    </citation>
    <scope>NUCLEOTIDE SEQUENCE [LARGE SCALE GENOMIC DNA]</scope>
    <source>
        <strain evidence="3">cv. Chardonnay</strain>
        <tissue evidence="2">Leaf</tissue>
    </source>
</reference>
<organism evidence="2 3">
    <name type="scientific">Vitis vinifera</name>
    <name type="common">Grape</name>
    <dbReference type="NCBI Taxonomy" id="29760"/>
    <lineage>
        <taxon>Eukaryota</taxon>
        <taxon>Viridiplantae</taxon>
        <taxon>Streptophyta</taxon>
        <taxon>Embryophyta</taxon>
        <taxon>Tracheophyta</taxon>
        <taxon>Spermatophyta</taxon>
        <taxon>Magnoliopsida</taxon>
        <taxon>eudicotyledons</taxon>
        <taxon>Gunneridae</taxon>
        <taxon>Pentapetalae</taxon>
        <taxon>rosids</taxon>
        <taxon>Vitales</taxon>
        <taxon>Vitaceae</taxon>
        <taxon>Viteae</taxon>
        <taxon>Vitis</taxon>
    </lineage>
</organism>
<feature type="domain" description="Dienelactone hydrolase" evidence="1">
    <location>
        <begin position="266"/>
        <end position="502"/>
    </location>
</feature>
<feature type="domain" description="Dienelactone hydrolase" evidence="1">
    <location>
        <begin position="29"/>
        <end position="161"/>
    </location>
</feature>
<comment type="caution">
    <text evidence="2">The sequence shown here is derived from an EMBL/GenBank/DDBJ whole genome shotgun (WGS) entry which is preliminary data.</text>
</comment>
<proteinExistence type="predicted"/>
<evidence type="ECO:0000313" key="2">
    <source>
        <dbReference type="EMBL" id="RVX20685.1"/>
    </source>
</evidence>
<dbReference type="GO" id="GO:0016787">
    <property type="term" value="F:hydrolase activity"/>
    <property type="evidence" value="ECO:0007669"/>
    <property type="project" value="InterPro"/>
</dbReference>
<evidence type="ECO:0000313" key="3">
    <source>
        <dbReference type="Proteomes" id="UP000288805"/>
    </source>
</evidence>